<evidence type="ECO:0008006" key="2">
    <source>
        <dbReference type="Google" id="ProtNLM"/>
    </source>
</evidence>
<protein>
    <recommendedName>
        <fullName evidence="2">RHS repeat-associated core domain-containing protein</fullName>
    </recommendedName>
</protein>
<dbReference type="PANTHER" id="PTHR32305">
    <property type="match status" value="1"/>
</dbReference>
<dbReference type="PANTHER" id="PTHR32305:SF15">
    <property type="entry name" value="PROTEIN RHSA-RELATED"/>
    <property type="match status" value="1"/>
</dbReference>
<reference evidence="1" key="1">
    <citation type="submission" date="2019-01" db="EMBL/GenBank/DDBJ databases">
        <title>Whole Genome Sequencing for Putative Detection of Antimicrobial Resistance and Potential Virulence Factors in Chryseobacterium indologenes isolated from Nile Tilapia in Tanzania.</title>
        <authorList>
            <person name="Mwega E."/>
            <person name="Mutoloki S."/>
            <person name="Mugimba K."/>
            <person name="Colquhoun D."/>
            <person name="Mdegela R."/>
            <person name="Evensen O."/>
            <person name="Wasteson Y."/>
        </authorList>
    </citation>
    <scope>NUCLEOTIDE SEQUENCE [LARGE SCALE GENOMIC DNA]</scope>
    <source>
        <strain evidence="1">StR 01</strain>
    </source>
</reference>
<dbReference type="NCBIfam" id="TIGR03696">
    <property type="entry name" value="Rhs_assc_core"/>
    <property type="match status" value="1"/>
</dbReference>
<organism evidence="1">
    <name type="scientific">Chryseobacterium indologenes</name>
    <name type="common">Flavobacterium indologenes</name>
    <dbReference type="NCBI Taxonomy" id="253"/>
    <lineage>
        <taxon>Bacteria</taxon>
        <taxon>Pseudomonadati</taxon>
        <taxon>Bacteroidota</taxon>
        <taxon>Flavobacteriia</taxon>
        <taxon>Flavobacteriales</taxon>
        <taxon>Weeksellaceae</taxon>
        <taxon>Chryseobacterium group</taxon>
        <taxon>Chryseobacterium</taxon>
    </lineage>
</organism>
<proteinExistence type="predicted"/>
<name>A0A411DLI9_CHRID</name>
<accession>A0A411DLI9</accession>
<sequence>MNHISIQYNYLNLPGKITQNSKVTDYTYRADGVKVRKVFGTETTDYLDGFQYTNSVLKFSPTAEGYFNMETGKYIYNYTDHLGNTRLSYTKNGAGLEIIEESNYYPFGLKHEGYNILTGNPAYNYKYNGKELQETGMYDYGARMYMPDLGRWGVVDPLAEQYRRYSPYNYTINNPI</sequence>
<dbReference type="InterPro" id="IPR022385">
    <property type="entry name" value="Rhs_assc_core"/>
</dbReference>
<dbReference type="EMBL" id="CP035532">
    <property type="protein sequence ID" value="QBA21246.1"/>
    <property type="molecule type" value="Genomic_DNA"/>
</dbReference>
<dbReference type="AlphaFoldDB" id="A0A411DLI9"/>
<gene>
    <name evidence="1" type="ORF">EU348_08600</name>
</gene>
<dbReference type="Gene3D" id="2.180.10.10">
    <property type="entry name" value="RHS repeat-associated core"/>
    <property type="match status" value="1"/>
</dbReference>
<evidence type="ECO:0000313" key="1">
    <source>
        <dbReference type="EMBL" id="QBA21246.1"/>
    </source>
</evidence>
<dbReference type="InterPro" id="IPR050708">
    <property type="entry name" value="T6SS_VgrG/RHS"/>
</dbReference>